<protein>
    <submittedName>
        <fullName evidence="1">Uncharacterized protein</fullName>
    </submittedName>
</protein>
<accession>A0A1H9R095</accession>
<evidence type="ECO:0000313" key="1">
    <source>
        <dbReference type="EMBL" id="SER66122.1"/>
    </source>
</evidence>
<name>A0A1H9R095_9ACTN</name>
<organism evidence="1 2">
    <name type="scientific">Parafannyhessea umbonata</name>
    <dbReference type="NCBI Taxonomy" id="604330"/>
    <lineage>
        <taxon>Bacteria</taxon>
        <taxon>Bacillati</taxon>
        <taxon>Actinomycetota</taxon>
        <taxon>Coriobacteriia</taxon>
        <taxon>Coriobacteriales</taxon>
        <taxon>Atopobiaceae</taxon>
        <taxon>Parafannyhessea</taxon>
    </lineage>
</organism>
<reference evidence="2" key="1">
    <citation type="submission" date="2016-10" db="EMBL/GenBank/DDBJ databases">
        <authorList>
            <person name="Varghese N."/>
            <person name="Submissions S."/>
        </authorList>
    </citation>
    <scope>NUCLEOTIDE SEQUENCE [LARGE SCALE GENOMIC DNA]</scope>
    <source>
        <strain evidence="2">KHGC19</strain>
    </source>
</reference>
<proteinExistence type="predicted"/>
<dbReference type="EMBL" id="FOGP01000007">
    <property type="protein sequence ID" value="SER66122.1"/>
    <property type="molecule type" value="Genomic_DNA"/>
</dbReference>
<evidence type="ECO:0000313" key="2">
    <source>
        <dbReference type="Proteomes" id="UP000199128"/>
    </source>
</evidence>
<dbReference type="Proteomes" id="UP000199128">
    <property type="component" value="Unassembled WGS sequence"/>
</dbReference>
<dbReference type="RefSeq" id="WP_143802954.1">
    <property type="nucleotide sequence ID" value="NZ_FOGP01000007.1"/>
</dbReference>
<sequence>MRFVTEDELRDAYATTPFDSYDLPDGARLTPGARQFLIDFGVSFEASDAERSERAGAGTPSHAWRGSHETAPCDGLSDLVWDVRLLGSELRLLARRSQGIDNAFARQADALGHAWQDVREAGDLALADASAQSPSPPGPPPAPPLAAGVHPVFFEMARMHAEVGRCAHAWAQARAGASDAEAASLDGWVARAAQACQLLEESMGKAEGKV</sequence>
<gene>
    <name evidence="1" type="ORF">SAMN05216446_1622</name>
</gene>
<dbReference type="AlphaFoldDB" id="A0A1H9R095"/>